<feature type="region of interest" description="Disordered" evidence="1">
    <location>
        <begin position="406"/>
        <end position="426"/>
    </location>
</feature>
<name>A0AAV5MB04_9ROSI</name>
<organism evidence="2 3">
    <name type="scientific">Rubroshorea leprosula</name>
    <dbReference type="NCBI Taxonomy" id="152421"/>
    <lineage>
        <taxon>Eukaryota</taxon>
        <taxon>Viridiplantae</taxon>
        <taxon>Streptophyta</taxon>
        <taxon>Embryophyta</taxon>
        <taxon>Tracheophyta</taxon>
        <taxon>Spermatophyta</taxon>
        <taxon>Magnoliopsida</taxon>
        <taxon>eudicotyledons</taxon>
        <taxon>Gunneridae</taxon>
        <taxon>Pentapetalae</taxon>
        <taxon>rosids</taxon>
        <taxon>malvids</taxon>
        <taxon>Malvales</taxon>
        <taxon>Dipterocarpaceae</taxon>
        <taxon>Rubroshorea</taxon>
    </lineage>
</organism>
<dbReference type="AlphaFoldDB" id="A0AAV5MB04"/>
<accession>A0AAV5MB04</accession>
<evidence type="ECO:0000313" key="2">
    <source>
        <dbReference type="EMBL" id="GKV46046.1"/>
    </source>
</evidence>
<dbReference type="Proteomes" id="UP001054252">
    <property type="component" value="Unassembled WGS sequence"/>
</dbReference>
<evidence type="ECO:0000256" key="1">
    <source>
        <dbReference type="SAM" id="MobiDB-lite"/>
    </source>
</evidence>
<reference evidence="2 3" key="1">
    <citation type="journal article" date="2021" name="Commun. Biol.">
        <title>The genome of Shorea leprosula (Dipterocarpaceae) highlights the ecological relevance of drought in aseasonal tropical rainforests.</title>
        <authorList>
            <person name="Ng K.K.S."/>
            <person name="Kobayashi M.J."/>
            <person name="Fawcett J.A."/>
            <person name="Hatakeyama M."/>
            <person name="Paape T."/>
            <person name="Ng C.H."/>
            <person name="Ang C.C."/>
            <person name="Tnah L.H."/>
            <person name="Lee C.T."/>
            <person name="Nishiyama T."/>
            <person name="Sese J."/>
            <person name="O'Brien M.J."/>
            <person name="Copetti D."/>
            <person name="Mohd Noor M.I."/>
            <person name="Ong R.C."/>
            <person name="Putra M."/>
            <person name="Sireger I.Z."/>
            <person name="Indrioko S."/>
            <person name="Kosugi Y."/>
            <person name="Izuno A."/>
            <person name="Isagi Y."/>
            <person name="Lee S.L."/>
            <person name="Shimizu K.K."/>
        </authorList>
    </citation>
    <scope>NUCLEOTIDE SEQUENCE [LARGE SCALE GENOMIC DNA]</scope>
    <source>
        <strain evidence="2">214</strain>
    </source>
</reference>
<sequence length="426" mass="47594">MAEGRKRKRTETDEAENRRRRGRPRLPGEERKRRKIANDRERRKTEKFERERFEAFVTQPGIIDKYEAFKEDYNKRNGQSSKMDGTNESFDTGMLTGTPSEPQIRGREEELAEVRKGNMPITVDNCTPPVFPIGGSRSSKFMASASQTAHQSDFAGDSNWKEAQYAQKQHNTYAAKCPSSYGLDHLLLELMLETQKQLQGMVDNINPMIQKSVAAVLASFGFFPQTNAPIVSPAGPHHDPLGMQGGTNAAAGSSGGPTTQSSPHNGEVKLNQYNASCGEPEIFEMVKAFSENYRPSTEFQLKEDGDSCKEPGIADSFKAVTEKEEQEFDENDKMLVEDMMEDEIEMRSFLNSLGPECDSEFDVIPRSWLGGHEAYCNWRYNLELHDPIVSPAEPHHDPLRMQGETIAAAGSAGGPTSQSSPHNEKF</sequence>
<feature type="compositionally biased region" description="Low complexity" evidence="1">
    <location>
        <begin position="246"/>
        <end position="263"/>
    </location>
</feature>
<feature type="region of interest" description="Disordered" evidence="1">
    <location>
        <begin position="1"/>
        <end position="50"/>
    </location>
</feature>
<dbReference type="EMBL" id="BPVZ01000201">
    <property type="protein sequence ID" value="GKV46046.1"/>
    <property type="molecule type" value="Genomic_DNA"/>
</dbReference>
<feature type="region of interest" description="Disordered" evidence="1">
    <location>
        <begin position="232"/>
        <end position="265"/>
    </location>
</feature>
<feature type="compositionally biased region" description="Basic and acidic residues" evidence="1">
    <location>
        <begin position="26"/>
        <end position="50"/>
    </location>
</feature>
<feature type="region of interest" description="Disordered" evidence="1">
    <location>
        <begin position="75"/>
        <end position="105"/>
    </location>
</feature>
<keyword evidence="3" id="KW-1185">Reference proteome</keyword>
<proteinExistence type="predicted"/>
<gene>
    <name evidence="2" type="ORF">SLEP1_g53060</name>
</gene>
<protein>
    <submittedName>
        <fullName evidence="2">Uncharacterized protein</fullName>
    </submittedName>
</protein>
<evidence type="ECO:0000313" key="3">
    <source>
        <dbReference type="Proteomes" id="UP001054252"/>
    </source>
</evidence>
<feature type="compositionally biased region" description="Polar residues" evidence="1">
    <location>
        <begin position="414"/>
        <end position="426"/>
    </location>
</feature>
<comment type="caution">
    <text evidence="2">The sequence shown here is derived from an EMBL/GenBank/DDBJ whole genome shotgun (WGS) entry which is preliminary data.</text>
</comment>
<feature type="compositionally biased region" description="Polar residues" evidence="1">
    <location>
        <begin position="76"/>
        <end position="101"/>
    </location>
</feature>